<dbReference type="RefSeq" id="WP_145848726.1">
    <property type="nucleotide sequence ID" value="NZ_CP042239.1"/>
</dbReference>
<evidence type="ECO:0000313" key="3">
    <source>
        <dbReference type="Proteomes" id="UP000318055"/>
    </source>
</evidence>
<keyword evidence="3" id="KW-1185">Reference proteome</keyword>
<dbReference type="InterPro" id="IPR029021">
    <property type="entry name" value="Prot-tyrosine_phosphatase-like"/>
</dbReference>
<sequence length="144" mass="15140">MPIKTLAPGIGVSGQVDAASIAAAKAAGFRTIINNRPDREEPGQLSSAELEAQARAAGFDYRHIPVAPGQYDDADIDRFCDAMGGCQGPALAFCKSGMRATSLWALSQAGKLPVDAILRQASACGYDLVPLIPQIEARAKRARD</sequence>
<evidence type="ECO:0000313" key="2">
    <source>
        <dbReference type="EMBL" id="QDX27302.1"/>
    </source>
</evidence>
<dbReference type="Pfam" id="PF04273">
    <property type="entry name" value="BLH_phosphatase"/>
    <property type="match status" value="1"/>
</dbReference>
<evidence type="ECO:0000259" key="1">
    <source>
        <dbReference type="Pfam" id="PF04273"/>
    </source>
</evidence>
<dbReference type="OrthoDB" id="9805710at2"/>
<protein>
    <submittedName>
        <fullName evidence="2">TIGR01244 family phosphatase</fullName>
    </submittedName>
</protein>
<dbReference type="GO" id="GO:0016787">
    <property type="term" value="F:hydrolase activity"/>
    <property type="evidence" value="ECO:0007669"/>
    <property type="project" value="InterPro"/>
</dbReference>
<dbReference type="Proteomes" id="UP000318055">
    <property type="component" value="Chromosome"/>
</dbReference>
<reference evidence="2 3" key="1">
    <citation type="submission" date="2019-07" db="EMBL/GenBank/DDBJ databases">
        <title>Sphingomonas alkalisoli sp. nov., isolated from rhizosphere soil of Suaedae salsa.</title>
        <authorList>
            <person name="Zhang H."/>
            <person name="Xu L."/>
            <person name="Zhang J.-X."/>
            <person name="Sun J.-Q."/>
        </authorList>
    </citation>
    <scope>NUCLEOTIDE SEQUENCE [LARGE SCALE GENOMIC DNA]</scope>
    <source>
        <strain evidence="2 3">XS-10</strain>
    </source>
</reference>
<name>A0A518RIP3_9SPHN</name>
<accession>A0A518RIP3</accession>
<dbReference type="KEGG" id="ssua:FPZ54_15690"/>
<dbReference type="Gene3D" id="3.90.190.10">
    <property type="entry name" value="Protein tyrosine phosphatase superfamily"/>
    <property type="match status" value="1"/>
</dbReference>
<dbReference type="AlphaFoldDB" id="A0A518RIP3"/>
<dbReference type="InterPro" id="IPR005939">
    <property type="entry name" value="BLH_phosphatase-like"/>
</dbReference>
<dbReference type="EMBL" id="CP042239">
    <property type="protein sequence ID" value="QDX27302.1"/>
    <property type="molecule type" value="Genomic_DNA"/>
</dbReference>
<dbReference type="NCBIfam" id="TIGR01244">
    <property type="entry name" value="TIGR01244 family sulfur transferase"/>
    <property type="match status" value="1"/>
</dbReference>
<dbReference type="SUPFAM" id="SSF52799">
    <property type="entry name" value="(Phosphotyrosine protein) phosphatases II"/>
    <property type="match status" value="1"/>
</dbReference>
<organism evidence="2 3">
    <name type="scientific">Sphingomonas suaedae</name>
    <dbReference type="NCBI Taxonomy" id="2599297"/>
    <lineage>
        <taxon>Bacteria</taxon>
        <taxon>Pseudomonadati</taxon>
        <taxon>Pseudomonadota</taxon>
        <taxon>Alphaproteobacteria</taxon>
        <taxon>Sphingomonadales</taxon>
        <taxon>Sphingomonadaceae</taxon>
        <taxon>Sphingomonas</taxon>
    </lineage>
</organism>
<gene>
    <name evidence="2" type="ORF">FPZ54_15690</name>
</gene>
<feature type="domain" description="Beta-lactamase hydrolase-like protein phosphatase-like" evidence="1">
    <location>
        <begin position="3"/>
        <end position="110"/>
    </location>
</feature>
<proteinExistence type="predicted"/>